<evidence type="ECO:0000256" key="1">
    <source>
        <dbReference type="SAM" id="MobiDB-lite"/>
    </source>
</evidence>
<gene>
    <name evidence="3" type="ORF">JA13_046</name>
</gene>
<evidence type="ECO:0000313" key="3">
    <source>
        <dbReference type="EMBL" id="AXG66449.1"/>
    </source>
</evidence>
<dbReference type="Proteomes" id="UP000263742">
    <property type="component" value="Segment"/>
</dbReference>
<proteinExistence type="predicted"/>
<feature type="domain" description="Thoeris anti-defense 2-like" evidence="2">
    <location>
        <begin position="35"/>
        <end position="113"/>
    </location>
</feature>
<dbReference type="EMBL" id="MH460460">
    <property type="protein sequence ID" value="AXG66449.1"/>
    <property type="molecule type" value="Genomic_DNA"/>
</dbReference>
<dbReference type="Pfam" id="PF11195">
    <property type="entry name" value="Tad2-like"/>
    <property type="match status" value="1"/>
</dbReference>
<evidence type="ECO:0000313" key="4">
    <source>
        <dbReference type="Proteomes" id="UP000263742"/>
    </source>
</evidence>
<reference evidence="3 4" key="1">
    <citation type="journal article" date="2018" name="Front. Microbiol.">
        <title>Jumbo Bacteriophages Are Represented Within an Increasing Diversity of Environmental Viruses Infecting the Emerging Phytopathogen, Dickeya solani.</title>
        <authorList>
            <person name="Day A.W."/>
            <person name="Ahn J."/>
            <person name="Salmond G.P.C."/>
        </authorList>
    </citation>
    <scope>NUCLEOTIDE SEQUENCE [LARGE SCALE GENOMIC DNA]</scope>
</reference>
<dbReference type="InterPro" id="IPR021361">
    <property type="entry name" value="Tad2-like_dom"/>
</dbReference>
<feature type="region of interest" description="Disordered" evidence="1">
    <location>
        <begin position="52"/>
        <end position="71"/>
    </location>
</feature>
<accession>A0A384ZW32</accession>
<name>A0A384ZW32_9CAUD</name>
<sequence>MSMRKIVIESGLDFGDAWSKLLTNIHNDSKTLLVIDREGWNGADQYVRIISPQAPHPDDSPDAFPQNPYFTMRDNNAKADGTFSPFAVLKTTQNKVFPWTPSQGDLFGKDWRISSVKVDAE</sequence>
<protein>
    <recommendedName>
        <fullName evidence="2">Thoeris anti-defense 2-like domain-containing protein</fullName>
    </recommendedName>
</protein>
<organism evidence="3 4">
    <name type="scientific">Dickeya phage vB_DsoM_JA13</name>
    <dbReference type="NCBI Taxonomy" id="2283030"/>
    <lineage>
        <taxon>Viruses</taxon>
        <taxon>Duplodnaviria</taxon>
        <taxon>Heunggongvirae</taxon>
        <taxon>Uroviricota</taxon>
        <taxon>Caudoviricetes</taxon>
        <taxon>Salmondvirus</taxon>
        <taxon>Salmondvirus JA11</taxon>
    </lineage>
</organism>
<evidence type="ECO:0000259" key="2">
    <source>
        <dbReference type="Pfam" id="PF11195"/>
    </source>
</evidence>